<dbReference type="Gene3D" id="3.30.420.80">
    <property type="entry name" value="Ribosomal protein S11"/>
    <property type="match status" value="2"/>
</dbReference>
<dbReference type="InterPro" id="IPR036967">
    <property type="entry name" value="Ribosomal_uS11_sf"/>
</dbReference>
<dbReference type="Proteomes" id="UP000887560">
    <property type="component" value="Unplaced"/>
</dbReference>
<name>A0A915NQQ5_9BILA</name>
<comment type="similarity">
    <text evidence="1">Belongs to the universal ribosomal protein uS11 family.</text>
</comment>
<dbReference type="AlphaFoldDB" id="A0A915NQQ5"/>
<organism evidence="4 5">
    <name type="scientific">Meloidogyne floridensis</name>
    <dbReference type="NCBI Taxonomy" id="298350"/>
    <lineage>
        <taxon>Eukaryota</taxon>
        <taxon>Metazoa</taxon>
        <taxon>Ecdysozoa</taxon>
        <taxon>Nematoda</taxon>
        <taxon>Chromadorea</taxon>
        <taxon>Rhabditida</taxon>
        <taxon>Tylenchina</taxon>
        <taxon>Tylenchomorpha</taxon>
        <taxon>Tylenchoidea</taxon>
        <taxon>Meloidogynidae</taxon>
        <taxon>Meloidogyninae</taxon>
        <taxon>Meloidogyne</taxon>
    </lineage>
</organism>
<dbReference type="GO" id="GO:0006412">
    <property type="term" value="P:translation"/>
    <property type="evidence" value="ECO:0007669"/>
    <property type="project" value="InterPro"/>
</dbReference>
<evidence type="ECO:0000256" key="3">
    <source>
        <dbReference type="ARBA" id="ARBA00023274"/>
    </source>
</evidence>
<evidence type="ECO:0000313" key="5">
    <source>
        <dbReference type="WBParaSite" id="scf7180000421031.g6161"/>
    </source>
</evidence>
<sequence length="186" mass="20612">LNGTPGIYNTVPNWKPGPGWRPQSPQGPYLDGWAMGRCGISIEEVKGSKLRASKHLLYRRLIRKMFGKLSRKILKKEEQAVVTLGPQVREGENVFGGAHIFPSFNDTFVHVTDLSGRETIVKITGGMRVKADRDEAMIAAQDVAERCKQAALCALPSEMKIGRIEDVTPIPTDTTCRKGGRRGRRL</sequence>
<dbReference type="GO" id="GO:0003735">
    <property type="term" value="F:structural constituent of ribosome"/>
    <property type="evidence" value="ECO:0007669"/>
    <property type="project" value="InterPro"/>
</dbReference>
<dbReference type="Pfam" id="PF00411">
    <property type="entry name" value="Ribosomal_S11"/>
    <property type="match status" value="1"/>
</dbReference>
<protein>
    <submittedName>
        <fullName evidence="5">40S ribosomal protein S14</fullName>
    </submittedName>
</protein>
<dbReference type="InterPro" id="IPR001971">
    <property type="entry name" value="Ribosomal_uS11"/>
</dbReference>
<evidence type="ECO:0000256" key="2">
    <source>
        <dbReference type="ARBA" id="ARBA00022980"/>
    </source>
</evidence>
<dbReference type="PANTHER" id="PTHR11759">
    <property type="entry name" value="40S RIBOSOMAL PROTEIN S14/30S RIBOSOMAL PROTEIN S11"/>
    <property type="match status" value="1"/>
</dbReference>
<dbReference type="GO" id="GO:0005840">
    <property type="term" value="C:ribosome"/>
    <property type="evidence" value="ECO:0007669"/>
    <property type="project" value="UniProtKB-KW"/>
</dbReference>
<dbReference type="GO" id="GO:1990904">
    <property type="term" value="C:ribonucleoprotein complex"/>
    <property type="evidence" value="ECO:0007669"/>
    <property type="project" value="UniProtKB-KW"/>
</dbReference>
<evidence type="ECO:0000256" key="1">
    <source>
        <dbReference type="ARBA" id="ARBA00006194"/>
    </source>
</evidence>
<evidence type="ECO:0000313" key="4">
    <source>
        <dbReference type="Proteomes" id="UP000887560"/>
    </source>
</evidence>
<dbReference type="SUPFAM" id="SSF53137">
    <property type="entry name" value="Translational machinery components"/>
    <property type="match status" value="1"/>
</dbReference>
<proteinExistence type="inferred from homology"/>
<keyword evidence="4" id="KW-1185">Reference proteome</keyword>
<dbReference type="WBParaSite" id="scf7180000421031.g6161">
    <property type="protein sequence ID" value="scf7180000421031.g6161"/>
    <property type="gene ID" value="scf7180000421031.g6161"/>
</dbReference>
<keyword evidence="3" id="KW-0687">Ribonucleoprotein</keyword>
<reference evidence="5" key="1">
    <citation type="submission" date="2022-11" db="UniProtKB">
        <authorList>
            <consortium name="WormBaseParasite"/>
        </authorList>
    </citation>
    <scope>IDENTIFICATION</scope>
</reference>
<keyword evidence="2" id="KW-0689">Ribosomal protein</keyword>
<accession>A0A915NQQ5</accession>